<evidence type="ECO:0000313" key="4">
    <source>
        <dbReference type="EMBL" id="MBW8201699.1"/>
    </source>
</evidence>
<feature type="domain" description="FecR protein" evidence="2">
    <location>
        <begin position="170"/>
        <end position="263"/>
    </location>
</feature>
<feature type="transmembrane region" description="Helical" evidence="1">
    <location>
        <begin position="81"/>
        <end position="101"/>
    </location>
</feature>
<dbReference type="InterPro" id="IPR001969">
    <property type="entry name" value="Aspartic_peptidase_AS"/>
</dbReference>
<dbReference type="Gene3D" id="3.55.50.30">
    <property type="match status" value="1"/>
</dbReference>
<dbReference type="RefSeq" id="WP_220115000.1">
    <property type="nucleotide sequence ID" value="NZ_JAHZSV010000040.1"/>
</dbReference>
<dbReference type="PANTHER" id="PTHR30273">
    <property type="entry name" value="PERIPLASMIC SIGNAL SENSOR AND SIGMA FACTOR ACTIVATOR FECR-RELATED"/>
    <property type="match status" value="1"/>
</dbReference>
<accession>A0ABS7EVP7</accession>
<name>A0ABS7EVP7_9FLAO</name>
<keyword evidence="1" id="KW-0472">Membrane</keyword>
<reference evidence="4 5" key="1">
    <citation type="submission" date="2021-08" db="EMBL/GenBank/DDBJ databases">
        <title>Muricauda profundi sp. nov., a marine bacterium isolated from deep seawater of the Mariana Trench.</title>
        <authorList>
            <person name="Wei Y."/>
        </authorList>
    </citation>
    <scope>NUCLEOTIDE SEQUENCE [LARGE SCALE GENOMIC DNA]</scope>
    <source>
        <strain evidence="4 5">W52</strain>
    </source>
</reference>
<dbReference type="Gene3D" id="2.60.120.1440">
    <property type="match status" value="1"/>
</dbReference>
<evidence type="ECO:0000313" key="5">
    <source>
        <dbReference type="Proteomes" id="UP001196136"/>
    </source>
</evidence>
<protein>
    <submittedName>
        <fullName evidence="4">FecR domain-containing protein</fullName>
    </submittedName>
</protein>
<evidence type="ECO:0000259" key="3">
    <source>
        <dbReference type="Pfam" id="PF16344"/>
    </source>
</evidence>
<dbReference type="InterPro" id="IPR032508">
    <property type="entry name" value="FecR_C"/>
</dbReference>
<sequence length="386" mass="43684">MHKKETLRTLLKKLKESTSWKDKSDKEFEDFSQELIERIIEEDLVDESLELLEGLDVDKDWRSLEARITKNKVKKLYPKRILKYAAIFVGVVSLGISYVWLSDNNNDALLSGMDGEHVTLDTGSDRTLIESHGSHAVTLPSGETVAIHNGDTLIYGSNEEIKDFVYNELSIPNGKMFTLVLSDGTKIYLNSGTRIKFPVKFPEKGRREVLVYGEAYFDVTKDEKRPFVVNSKEVGIEVLGTQFNLSSYDDQSEVATVLVEGSVSLSRSENSSDRILLKPGEKGAWNRDKGIIEVEEVDVSLHTGWVNGEVVFRNAPFTELLASLERTYNVKIENTNDSIVGQTFSARFNRNVEKIEDVLEALRIITPFEYEFVDGKKGKKKDVKIK</sequence>
<proteinExistence type="predicted"/>
<keyword evidence="1" id="KW-1133">Transmembrane helix</keyword>
<dbReference type="EMBL" id="JAHZSV010000040">
    <property type="protein sequence ID" value="MBW8201699.1"/>
    <property type="molecule type" value="Genomic_DNA"/>
</dbReference>
<dbReference type="PROSITE" id="PS00141">
    <property type="entry name" value="ASP_PROTEASE"/>
    <property type="match status" value="1"/>
</dbReference>
<dbReference type="InterPro" id="IPR006860">
    <property type="entry name" value="FecR"/>
</dbReference>
<organism evidence="4 5">
    <name type="scientific">Flagellimonas abyssi</name>
    <dbReference type="NCBI Taxonomy" id="2864871"/>
    <lineage>
        <taxon>Bacteria</taxon>
        <taxon>Pseudomonadati</taxon>
        <taxon>Bacteroidota</taxon>
        <taxon>Flavobacteriia</taxon>
        <taxon>Flavobacteriales</taxon>
        <taxon>Flavobacteriaceae</taxon>
        <taxon>Flagellimonas</taxon>
    </lineage>
</organism>
<evidence type="ECO:0000259" key="2">
    <source>
        <dbReference type="Pfam" id="PF04773"/>
    </source>
</evidence>
<feature type="domain" description="Protein FecR C-terminal" evidence="3">
    <location>
        <begin position="310"/>
        <end position="377"/>
    </location>
</feature>
<keyword evidence="1" id="KW-0812">Transmembrane</keyword>
<dbReference type="Pfam" id="PF04773">
    <property type="entry name" value="FecR"/>
    <property type="match status" value="1"/>
</dbReference>
<dbReference type="InterPro" id="IPR012373">
    <property type="entry name" value="Ferrdict_sens_TM"/>
</dbReference>
<dbReference type="Pfam" id="PF16344">
    <property type="entry name" value="FecR_C"/>
    <property type="match status" value="1"/>
</dbReference>
<dbReference type="PANTHER" id="PTHR30273:SF2">
    <property type="entry name" value="PROTEIN FECR"/>
    <property type="match status" value="1"/>
</dbReference>
<keyword evidence="5" id="KW-1185">Reference proteome</keyword>
<dbReference type="Proteomes" id="UP001196136">
    <property type="component" value="Unassembled WGS sequence"/>
</dbReference>
<comment type="caution">
    <text evidence="4">The sequence shown here is derived from an EMBL/GenBank/DDBJ whole genome shotgun (WGS) entry which is preliminary data.</text>
</comment>
<gene>
    <name evidence="4" type="ORF">K1F36_17900</name>
</gene>
<evidence type="ECO:0000256" key="1">
    <source>
        <dbReference type="SAM" id="Phobius"/>
    </source>
</evidence>